<dbReference type="InterPro" id="IPR019446">
    <property type="entry name" value="BMT5-like"/>
</dbReference>
<protein>
    <submittedName>
        <fullName evidence="3">25S rRNA (Uridine-N(3))-methyltransferase</fullName>
    </submittedName>
</protein>
<organism evidence="3 4">
    <name type="scientific">Lachnellula cervina</name>
    <dbReference type="NCBI Taxonomy" id="1316786"/>
    <lineage>
        <taxon>Eukaryota</taxon>
        <taxon>Fungi</taxon>
        <taxon>Dikarya</taxon>
        <taxon>Ascomycota</taxon>
        <taxon>Pezizomycotina</taxon>
        <taxon>Leotiomycetes</taxon>
        <taxon>Helotiales</taxon>
        <taxon>Lachnaceae</taxon>
        <taxon>Lachnellula</taxon>
    </lineage>
</organism>
<feature type="compositionally biased region" description="Acidic residues" evidence="1">
    <location>
        <begin position="289"/>
        <end position="312"/>
    </location>
</feature>
<dbReference type="GO" id="GO:0070042">
    <property type="term" value="F:rRNA (uridine-N3-)-methyltransferase activity"/>
    <property type="evidence" value="ECO:0007669"/>
    <property type="project" value="InterPro"/>
</dbReference>
<accession>A0A7D8YND4</accession>
<dbReference type="AlphaFoldDB" id="A0A7D8YND4"/>
<feature type="region of interest" description="Disordered" evidence="1">
    <location>
        <begin position="279"/>
        <end position="344"/>
    </location>
</feature>
<evidence type="ECO:0000256" key="1">
    <source>
        <dbReference type="SAM" id="MobiDB-lite"/>
    </source>
</evidence>
<dbReference type="OrthoDB" id="273345at2759"/>
<name>A0A7D8YND4_9HELO</name>
<reference evidence="3 4" key="1">
    <citation type="submission" date="2018-05" db="EMBL/GenBank/DDBJ databases">
        <title>Whole genome sequencing for identification of molecular markers to develop diagnostic detection tools for the regulated plant pathogen Lachnellula willkommii.</title>
        <authorList>
            <person name="Giroux E."/>
            <person name="Bilodeau G."/>
        </authorList>
    </citation>
    <scope>NUCLEOTIDE SEQUENCE [LARGE SCALE GENOMIC DNA]</scope>
    <source>
        <strain evidence="3 4">CBS 625.97</strain>
    </source>
</reference>
<gene>
    <name evidence="3" type="primary">bmt5</name>
    <name evidence="3" type="ORF">LCER1_G006024</name>
</gene>
<keyword evidence="3" id="KW-0489">Methyltransferase</keyword>
<evidence type="ECO:0000313" key="4">
    <source>
        <dbReference type="Proteomes" id="UP000481288"/>
    </source>
</evidence>
<feature type="domain" description="25S rRNA (uridine-N(3))-methyltransferase BMT5-like" evidence="2">
    <location>
        <begin position="62"/>
        <end position="242"/>
    </location>
</feature>
<keyword evidence="3" id="KW-0808">Transferase</keyword>
<proteinExistence type="predicted"/>
<evidence type="ECO:0000313" key="3">
    <source>
        <dbReference type="EMBL" id="TVY54910.1"/>
    </source>
</evidence>
<dbReference type="GO" id="GO:0070475">
    <property type="term" value="P:rRNA base methylation"/>
    <property type="evidence" value="ECO:0007669"/>
    <property type="project" value="InterPro"/>
</dbReference>
<evidence type="ECO:0000259" key="2">
    <source>
        <dbReference type="Pfam" id="PF10354"/>
    </source>
</evidence>
<dbReference type="PANTHER" id="PTHR11538:SF26">
    <property type="entry name" value="FERREDOXIN-FOLD ANTICODON-BINDING DOMAIN-CONTAINING PROTEIN 1"/>
    <property type="match status" value="1"/>
</dbReference>
<dbReference type="EMBL" id="QGMG01000293">
    <property type="protein sequence ID" value="TVY54910.1"/>
    <property type="molecule type" value="Genomic_DNA"/>
</dbReference>
<dbReference type="Proteomes" id="UP000481288">
    <property type="component" value="Unassembled WGS sequence"/>
</dbReference>
<comment type="caution">
    <text evidence="3">The sequence shown here is derived from an EMBL/GenBank/DDBJ whole genome shotgun (WGS) entry which is preliminary data.</text>
</comment>
<feature type="region of interest" description="Disordered" evidence="1">
    <location>
        <begin position="1"/>
        <end position="47"/>
    </location>
</feature>
<dbReference type="GO" id="GO:0005737">
    <property type="term" value="C:cytoplasm"/>
    <property type="evidence" value="ECO:0007669"/>
    <property type="project" value="TreeGrafter"/>
</dbReference>
<dbReference type="PANTHER" id="PTHR11538">
    <property type="entry name" value="PHENYLALANYL-TRNA SYNTHETASE"/>
    <property type="match status" value="1"/>
</dbReference>
<dbReference type="Pfam" id="PF10354">
    <property type="entry name" value="BMT5-like"/>
    <property type="match status" value="1"/>
</dbReference>
<keyword evidence="4" id="KW-1185">Reference proteome</keyword>
<sequence length="344" mass="37724">MGKRRSLTSSRSSKPKPKHQATTGKNFRPAGISKPSSQGKKKHVQVSRTTPIIPFEKSEKVLLVGEGDLSFARCLVEVHGCSNVTATVLEGSEEELVGKYPQARENVDVIREGGGGGGGKGVVRFGVDVGKMGRKMGLGKEGGFERVFFNFPHVGGKSTDVNRQSSRIAFADSKTIELLVSFFTSTLPLLSRKPGSSIIITLFEGAPYTLWNIRDLGRHSGLEVKRSWKFQREVWTGYRHARTLGVVRGKDGKEGAGWKGEERPARMFEFVRKGEGVVQGQGKKKGVESSDDEEEDIGDGNMSEDLDEDVDLEAGNNEDNKEENWEGVETDTDDQDEISEGDDD</sequence>
<feature type="compositionally biased region" description="Acidic residues" evidence="1">
    <location>
        <begin position="325"/>
        <end position="344"/>
    </location>
</feature>